<gene>
    <name evidence="3" type="ORF">FNJ47_36055</name>
</gene>
<accession>A0A6P1BS88</accession>
<keyword evidence="4" id="KW-1185">Reference proteome</keyword>
<protein>
    <submittedName>
        <fullName evidence="3">Uncharacterized protein</fullName>
    </submittedName>
</protein>
<evidence type="ECO:0000256" key="2">
    <source>
        <dbReference type="SAM" id="Phobius"/>
    </source>
</evidence>
<organism evidence="3 4">
    <name type="scientific">Bradyrhizobium uaiense</name>
    <dbReference type="NCBI Taxonomy" id="2594946"/>
    <lineage>
        <taxon>Bacteria</taxon>
        <taxon>Pseudomonadati</taxon>
        <taxon>Pseudomonadota</taxon>
        <taxon>Alphaproteobacteria</taxon>
        <taxon>Hyphomicrobiales</taxon>
        <taxon>Nitrobacteraceae</taxon>
        <taxon>Bradyrhizobium</taxon>
    </lineage>
</organism>
<evidence type="ECO:0000313" key="3">
    <source>
        <dbReference type="EMBL" id="NEV01064.1"/>
    </source>
</evidence>
<name>A0A6P1BS88_9BRAD</name>
<proteinExistence type="predicted"/>
<keyword evidence="2" id="KW-0812">Transmembrane</keyword>
<evidence type="ECO:0000256" key="1">
    <source>
        <dbReference type="SAM" id="Coils"/>
    </source>
</evidence>
<feature type="coiled-coil region" evidence="1">
    <location>
        <begin position="179"/>
        <end position="227"/>
    </location>
</feature>
<dbReference type="AlphaFoldDB" id="A0A6P1BS88"/>
<dbReference type="Proteomes" id="UP000468531">
    <property type="component" value="Unassembled WGS sequence"/>
</dbReference>
<keyword evidence="2" id="KW-0472">Membrane</keyword>
<keyword evidence="2" id="KW-1133">Transmembrane helix</keyword>
<reference evidence="3 4" key="1">
    <citation type="journal article" date="2020" name="Arch. Microbiol.">
        <title>Bradyrhizobium uaiense sp. nov., a new highly efficient cowpea symbiont.</title>
        <authorList>
            <person name="Cabral Michel D."/>
            <person name="Azarias Guimaraes A."/>
            <person name="Martins da Costa E."/>
            <person name="Soares de Carvalho T."/>
            <person name="Balsanelli E."/>
            <person name="Willems A."/>
            <person name="Maltempi de Souza E."/>
            <person name="de Souza Moreira F.M."/>
        </authorList>
    </citation>
    <scope>NUCLEOTIDE SEQUENCE [LARGE SCALE GENOMIC DNA]</scope>
    <source>
        <strain evidence="3 4">UFLA 03-164</strain>
    </source>
</reference>
<evidence type="ECO:0000313" key="4">
    <source>
        <dbReference type="Proteomes" id="UP000468531"/>
    </source>
</evidence>
<dbReference type="EMBL" id="VKHP01000214">
    <property type="protein sequence ID" value="NEV01064.1"/>
    <property type="molecule type" value="Genomic_DNA"/>
</dbReference>
<dbReference type="RefSeq" id="WP_163160597.1">
    <property type="nucleotide sequence ID" value="NZ_VKHP01000214.1"/>
</dbReference>
<feature type="transmembrane region" description="Helical" evidence="2">
    <location>
        <begin position="105"/>
        <end position="125"/>
    </location>
</feature>
<sequence>MTEEEFADRLAAEQEQKTPGWDFPARIATCRDALMREVLSVSEAQAIYGDSVLRAALKEIKEKLAETEFDRAAAIVAIAREVSPKRDFKEFNYPYFEGGKSHGGMLAAAGLVLALISGTVLGFWAESTDAVARLLPERSAAAVARLLPEKPVEVNSDSSRFTSGSPPLKFSVPDTKLTEEKLQSEVESAQANSKSAQRLQAEINKLRQDLENKIITLEAQRRLLAKIQSQTSDASDVIAPLGRSLSVPTRFDTTAR</sequence>
<comment type="caution">
    <text evidence="3">The sequence shown here is derived from an EMBL/GenBank/DDBJ whole genome shotgun (WGS) entry which is preliminary data.</text>
</comment>
<keyword evidence="1" id="KW-0175">Coiled coil</keyword>